<proteinExistence type="predicted"/>
<feature type="transmembrane region" description="Helical" evidence="1">
    <location>
        <begin position="76"/>
        <end position="95"/>
    </location>
</feature>
<name>A0A4Z0ADM7_9PSED</name>
<comment type="caution">
    <text evidence="2">The sequence shown here is derived from an EMBL/GenBank/DDBJ whole genome shotgun (WGS) entry which is preliminary data.</text>
</comment>
<protein>
    <submittedName>
        <fullName evidence="2">Uncharacterized protein</fullName>
    </submittedName>
</protein>
<organism evidence="2 3">
    <name type="scientific">Pseudomonas nabeulensis</name>
    <dbReference type="NCBI Taxonomy" id="2293833"/>
    <lineage>
        <taxon>Bacteria</taxon>
        <taxon>Pseudomonadati</taxon>
        <taxon>Pseudomonadota</taxon>
        <taxon>Gammaproteobacteria</taxon>
        <taxon>Pseudomonadales</taxon>
        <taxon>Pseudomonadaceae</taxon>
        <taxon>Pseudomonas</taxon>
    </lineage>
</organism>
<keyword evidence="1" id="KW-0472">Membrane</keyword>
<evidence type="ECO:0000313" key="2">
    <source>
        <dbReference type="EMBL" id="TFY84457.1"/>
    </source>
</evidence>
<gene>
    <name evidence="2" type="ORF">DYL61_31045</name>
</gene>
<keyword evidence="1" id="KW-0812">Transmembrane</keyword>
<evidence type="ECO:0000256" key="1">
    <source>
        <dbReference type="SAM" id="Phobius"/>
    </source>
</evidence>
<reference evidence="2 3" key="1">
    <citation type="journal article" date="2019" name="Syst. Appl. Microbiol.">
        <title>New species of pathogenic Pseudomonas isolated from citrus in Tunisia: Proposal of Pseudomonas kairouanensis sp. nov. and Pseudomonas nabeulensis sp. nov.</title>
        <authorList>
            <person name="Oueslati M."/>
            <person name="Mulet M."/>
            <person name="Gomila M."/>
            <person name="Berge O."/>
            <person name="Hajlaoui M.R."/>
            <person name="Lalucat J."/>
            <person name="Sadfi-Zouaoui N."/>
            <person name="Garcia-Valdes E."/>
        </authorList>
    </citation>
    <scope>NUCLEOTIDE SEQUENCE [LARGE SCALE GENOMIC DNA]</scope>
    <source>
        <strain evidence="2 3">E10B</strain>
    </source>
</reference>
<dbReference type="EMBL" id="QUZT01000133">
    <property type="protein sequence ID" value="TFY84457.1"/>
    <property type="molecule type" value="Genomic_DNA"/>
</dbReference>
<keyword evidence="3" id="KW-1185">Reference proteome</keyword>
<keyword evidence="1" id="KW-1133">Transmembrane helix</keyword>
<dbReference type="Proteomes" id="UP000297734">
    <property type="component" value="Unassembled WGS sequence"/>
</dbReference>
<feature type="transmembrane region" description="Helical" evidence="1">
    <location>
        <begin position="36"/>
        <end position="56"/>
    </location>
</feature>
<evidence type="ECO:0000313" key="3">
    <source>
        <dbReference type="Proteomes" id="UP000297734"/>
    </source>
</evidence>
<accession>A0A4Z0ADM7</accession>
<sequence length="96" mass="10540">MGGVVLFLKQYKHVVGILLFTISLLHASLRMSGDWNVFFSILLGQLLFANAVYGYLRGGWVGVGSGGLDKDADPKMRAAVAVICMCVYLLFFFLAF</sequence>
<dbReference type="AlphaFoldDB" id="A0A4Z0ADM7"/>
<feature type="transmembrane region" description="Helical" evidence="1">
    <location>
        <begin position="12"/>
        <end position="29"/>
    </location>
</feature>